<name>A0ABX5NMI1_9HYPH</name>
<evidence type="ECO:0000313" key="2">
    <source>
        <dbReference type="Proteomes" id="UP000247536"/>
    </source>
</evidence>
<dbReference type="EMBL" id="QJRY01000007">
    <property type="protein sequence ID" value="PYB71298.1"/>
    <property type="molecule type" value="Genomic_DNA"/>
</dbReference>
<evidence type="ECO:0000313" key="1">
    <source>
        <dbReference type="EMBL" id="PYB71298.1"/>
    </source>
</evidence>
<keyword evidence="2" id="KW-1185">Reference proteome</keyword>
<organism evidence="1 2">
    <name type="scientific">Rhizobium wuzhouense</name>
    <dbReference type="NCBI Taxonomy" id="1986026"/>
    <lineage>
        <taxon>Bacteria</taxon>
        <taxon>Pseudomonadati</taxon>
        <taxon>Pseudomonadota</taxon>
        <taxon>Alphaproteobacteria</taxon>
        <taxon>Hyphomicrobiales</taxon>
        <taxon>Rhizobiaceae</taxon>
        <taxon>Rhizobium/Agrobacterium group</taxon>
        <taxon>Rhizobium</taxon>
    </lineage>
</organism>
<dbReference type="RefSeq" id="WP_110793088.1">
    <property type="nucleotide sequence ID" value="NZ_QJRY01000007.1"/>
</dbReference>
<gene>
    <name evidence="1" type="ORF">DMY87_18245</name>
</gene>
<dbReference type="Proteomes" id="UP000247536">
    <property type="component" value="Unassembled WGS sequence"/>
</dbReference>
<comment type="caution">
    <text evidence="1">The sequence shown here is derived from an EMBL/GenBank/DDBJ whole genome shotgun (WGS) entry which is preliminary data.</text>
</comment>
<evidence type="ECO:0008006" key="3">
    <source>
        <dbReference type="Google" id="ProtNLM"/>
    </source>
</evidence>
<accession>A0ABX5NMI1</accession>
<reference evidence="1 2" key="1">
    <citation type="submission" date="2018-06" db="EMBL/GenBank/DDBJ databases">
        <title>Rhizobium wuzhouense sp. nov., isolated from roots of Oryza officinalis.</title>
        <authorList>
            <person name="Yuan T."/>
        </authorList>
    </citation>
    <scope>NUCLEOTIDE SEQUENCE [LARGE SCALE GENOMIC DNA]</scope>
    <source>
        <strain evidence="1 2">W44</strain>
    </source>
</reference>
<sequence length="112" mass="11915">MSFNPCVVIDLRSRRKAAPRAPNKEAGAILTEAERLVDTVSDEIQAGLCNAGAGTATPRLGSIAEGSTLARAVMLCLELLKLRCLACGTRPADAAFKRAIEEWLYQRGNGNA</sequence>
<proteinExistence type="predicted"/>
<protein>
    <recommendedName>
        <fullName evidence="3">DUF768 domain-containing protein</fullName>
    </recommendedName>
</protein>